<protein>
    <recommendedName>
        <fullName evidence="3">Secondary thiamine-phosphate synthase enzyme</fullName>
    </recommendedName>
</protein>
<dbReference type="Gene3D" id="2.60.120.460">
    <property type="entry name" value="YjbQ-like"/>
    <property type="match status" value="1"/>
</dbReference>
<dbReference type="PROSITE" id="PS01314">
    <property type="entry name" value="UPF0047"/>
    <property type="match status" value="1"/>
</dbReference>
<dbReference type="InterPro" id="IPR001602">
    <property type="entry name" value="UPF0047_YjbQ-like"/>
</dbReference>
<evidence type="ECO:0000313" key="2">
    <source>
        <dbReference type="EMBL" id="GAG22531.1"/>
    </source>
</evidence>
<evidence type="ECO:0000256" key="1">
    <source>
        <dbReference type="ARBA" id="ARBA00005534"/>
    </source>
</evidence>
<dbReference type="NCBIfam" id="TIGR00149">
    <property type="entry name" value="TIGR00149_YjbQ"/>
    <property type="match status" value="1"/>
</dbReference>
<accession>X0XC72</accession>
<dbReference type="InterPro" id="IPR035917">
    <property type="entry name" value="YjbQ-like_sf"/>
</dbReference>
<evidence type="ECO:0008006" key="3">
    <source>
        <dbReference type="Google" id="ProtNLM"/>
    </source>
</evidence>
<dbReference type="AlphaFoldDB" id="X0XC72"/>
<reference evidence="2" key="1">
    <citation type="journal article" date="2014" name="Front. Microbiol.">
        <title>High frequency of phylogenetically diverse reductive dehalogenase-homologous genes in deep subseafloor sedimentary metagenomes.</title>
        <authorList>
            <person name="Kawai M."/>
            <person name="Futagami T."/>
            <person name="Toyoda A."/>
            <person name="Takaki Y."/>
            <person name="Nishi S."/>
            <person name="Hori S."/>
            <person name="Arai W."/>
            <person name="Tsubouchi T."/>
            <person name="Morono Y."/>
            <person name="Uchiyama I."/>
            <person name="Ito T."/>
            <person name="Fujiyama A."/>
            <person name="Inagaki F."/>
            <person name="Takami H."/>
        </authorList>
    </citation>
    <scope>NUCLEOTIDE SEQUENCE</scope>
    <source>
        <strain evidence="2">Expedition CK06-06</strain>
    </source>
</reference>
<dbReference type="PIRSF" id="PIRSF004681">
    <property type="entry name" value="UCP004681"/>
    <property type="match status" value="1"/>
</dbReference>
<comment type="caution">
    <text evidence="2">The sequence shown here is derived from an EMBL/GenBank/DDBJ whole genome shotgun (WGS) entry which is preliminary data.</text>
</comment>
<comment type="similarity">
    <text evidence="1">Belongs to the UPF0047 family.</text>
</comment>
<dbReference type="Pfam" id="PF01894">
    <property type="entry name" value="YjbQ"/>
    <property type="match status" value="1"/>
</dbReference>
<dbReference type="PANTHER" id="PTHR30615:SF8">
    <property type="entry name" value="UPF0047 PROTEIN C4A8.02C"/>
    <property type="match status" value="1"/>
</dbReference>
<dbReference type="SUPFAM" id="SSF111038">
    <property type="entry name" value="YjbQ-like"/>
    <property type="match status" value="1"/>
</dbReference>
<dbReference type="PANTHER" id="PTHR30615">
    <property type="entry name" value="UNCHARACTERIZED PROTEIN YJBQ-RELATED"/>
    <property type="match status" value="1"/>
</dbReference>
<name>X0XC72_9ZZZZ</name>
<gene>
    <name evidence="2" type="ORF">S01H1_53234</name>
</gene>
<organism evidence="2">
    <name type="scientific">marine sediment metagenome</name>
    <dbReference type="NCBI Taxonomy" id="412755"/>
    <lineage>
        <taxon>unclassified sequences</taxon>
        <taxon>metagenomes</taxon>
        <taxon>ecological metagenomes</taxon>
    </lineage>
</organism>
<proteinExistence type="inferred from homology"/>
<sequence>MFVSTETISFGTEGFCHLVDITAMTQERVRQSGMSQGIAVVFVPGSTGGVLTIEFEDGLVQDFQRLMERLVPRNIPYEHDRRWGDGNGFSHIRAALMSASAVVPVVDGRLALGTWQQLLFVDFDNRKRQRTVIVQLLGE</sequence>
<dbReference type="EMBL" id="BARS01034464">
    <property type="protein sequence ID" value="GAG22531.1"/>
    <property type="molecule type" value="Genomic_DNA"/>
</dbReference>